<evidence type="ECO:0000256" key="4">
    <source>
        <dbReference type="ARBA" id="ARBA00022729"/>
    </source>
</evidence>
<name>A0A0K9PR57_ZOSMR</name>
<organism evidence="9 10">
    <name type="scientific">Zostera marina</name>
    <name type="common">Eelgrass</name>
    <dbReference type="NCBI Taxonomy" id="29655"/>
    <lineage>
        <taxon>Eukaryota</taxon>
        <taxon>Viridiplantae</taxon>
        <taxon>Streptophyta</taxon>
        <taxon>Embryophyta</taxon>
        <taxon>Tracheophyta</taxon>
        <taxon>Spermatophyta</taxon>
        <taxon>Magnoliopsida</taxon>
        <taxon>Liliopsida</taxon>
        <taxon>Zosteraceae</taxon>
        <taxon>Zostera</taxon>
    </lineage>
</organism>
<dbReference type="PROSITE" id="PS50843">
    <property type="entry name" value="EXPANSIN_CBD"/>
    <property type="match status" value="1"/>
</dbReference>
<keyword evidence="6" id="KW-0961">Cell wall biogenesis/degradation</keyword>
<evidence type="ECO:0000259" key="7">
    <source>
        <dbReference type="PROSITE" id="PS50842"/>
    </source>
</evidence>
<dbReference type="FunFam" id="2.60.40.760:FF:000001">
    <property type="entry name" value="Expansin"/>
    <property type="match status" value="1"/>
</dbReference>
<gene>
    <name evidence="9" type="ORF">ZOSMA_196G00420</name>
</gene>
<keyword evidence="5" id="KW-0472">Membrane</keyword>
<keyword evidence="4 6" id="KW-0732">Signal</keyword>
<dbReference type="Proteomes" id="UP000036987">
    <property type="component" value="Unassembled WGS sequence"/>
</dbReference>
<dbReference type="InterPro" id="IPR002963">
    <property type="entry name" value="Expansin"/>
</dbReference>
<dbReference type="CDD" id="cd22274">
    <property type="entry name" value="DPBB_EXPA_N"/>
    <property type="match status" value="1"/>
</dbReference>
<dbReference type="PROSITE" id="PS50842">
    <property type="entry name" value="EXPANSIN_EG45"/>
    <property type="match status" value="1"/>
</dbReference>
<dbReference type="OMA" id="DNAGASC"/>
<dbReference type="InterPro" id="IPR036908">
    <property type="entry name" value="RlpA-like_sf"/>
</dbReference>
<dbReference type="InterPro" id="IPR007112">
    <property type="entry name" value="Expansin/allergen_DPBB_dom"/>
</dbReference>
<dbReference type="Pfam" id="PF01357">
    <property type="entry name" value="Expansin_C"/>
    <property type="match status" value="1"/>
</dbReference>
<protein>
    <recommendedName>
        <fullName evidence="6">Expansin</fullName>
    </recommendedName>
</protein>
<dbReference type="GO" id="GO:0005576">
    <property type="term" value="C:extracellular region"/>
    <property type="evidence" value="ECO:0007669"/>
    <property type="project" value="InterPro"/>
</dbReference>
<dbReference type="Gene3D" id="2.40.40.10">
    <property type="entry name" value="RlpA-like domain"/>
    <property type="match status" value="1"/>
</dbReference>
<dbReference type="GO" id="GO:0009828">
    <property type="term" value="P:plant-type cell wall loosening"/>
    <property type="evidence" value="ECO:0007669"/>
    <property type="project" value="UniProtKB-ARBA"/>
</dbReference>
<dbReference type="OrthoDB" id="5823761at2759"/>
<dbReference type="PANTHER" id="PTHR31867">
    <property type="entry name" value="EXPANSIN-A15"/>
    <property type="match status" value="1"/>
</dbReference>
<dbReference type="InterPro" id="IPR036749">
    <property type="entry name" value="Expansin_CBD_sf"/>
</dbReference>
<comment type="similarity">
    <text evidence="1 6">Belongs to the expansin family. Expansin A subfamily.</text>
</comment>
<dbReference type="InterPro" id="IPR007117">
    <property type="entry name" value="Expansin_CBD"/>
</dbReference>
<dbReference type="EMBL" id="LFYR01000718">
    <property type="protein sequence ID" value="KMZ70692.1"/>
    <property type="molecule type" value="Genomic_DNA"/>
</dbReference>
<dbReference type="InterPro" id="IPR009009">
    <property type="entry name" value="RlpA-like_DPBB"/>
</dbReference>
<dbReference type="InterPro" id="IPR007118">
    <property type="entry name" value="Expan_Lol_pI"/>
</dbReference>
<keyword evidence="2 6" id="KW-0134">Cell wall</keyword>
<feature type="domain" description="Expansin-like EG45" evidence="7">
    <location>
        <begin position="47"/>
        <end position="159"/>
    </location>
</feature>
<dbReference type="FunFam" id="2.40.40.10:FF:000001">
    <property type="entry name" value="Expansin"/>
    <property type="match status" value="1"/>
</dbReference>
<dbReference type="SUPFAM" id="SSF49590">
    <property type="entry name" value="PHL pollen allergen"/>
    <property type="match status" value="1"/>
</dbReference>
<keyword evidence="10" id="KW-1185">Reference proteome</keyword>
<evidence type="ECO:0000313" key="10">
    <source>
        <dbReference type="Proteomes" id="UP000036987"/>
    </source>
</evidence>
<comment type="function">
    <text evidence="6">Causes loosening and extension of plant cell walls by disrupting non-covalent bonding between cellulose microfibrils and matrix glucans. No enzymatic activity has been found.</text>
</comment>
<evidence type="ECO:0000256" key="1">
    <source>
        <dbReference type="ARBA" id="ARBA00005392"/>
    </source>
</evidence>
<dbReference type="SUPFAM" id="SSF50685">
    <property type="entry name" value="Barwin-like endoglucanases"/>
    <property type="match status" value="1"/>
</dbReference>
<dbReference type="PRINTS" id="PR01225">
    <property type="entry name" value="EXPANSNFAMLY"/>
</dbReference>
<dbReference type="AlphaFoldDB" id="A0A0K9PR57"/>
<feature type="signal peptide" evidence="6">
    <location>
        <begin position="1"/>
        <end position="26"/>
    </location>
</feature>
<feature type="domain" description="Expansin-like CBD" evidence="8">
    <location>
        <begin position="169"/>
        <end position="248"/>
    </location>
</feature>
<dbReference type="PRINTS" id="PR01226">
    <property type="entry name" value="EXPANSIN"/>
</dbReference>
<dbReference type="Gene3D" id="2.60.40.760">
    <property type="entry name" value="Expansin, cellulose-binding-like domain"/>
    <property type="match status" value="1"/>
</dbReference>
<accession>A0A0K9PR57</accession>
<dbReference type="GO" id="GO:0016020">
    <property type="term" value="C:membrane"/>
    <property type="evidence" value="ECO:0007669"/>
    <property type="project" value="UniProtKB-SubCell"/>
</dbReference>
<reference evidence="10" key="1">
    <citation type="journal article" date="2016" name="Nature">
        <title>The genome of the seagrass Zostera marina reveals angiosperm adaptation to the sea.</title>
        <authorList>
            <person name="Olsen J.L."/>
            <person name="Rouze P."/>
            <person name="Verhelst B."/>
            <person name="Lin Y.-C."/>
            <person name="Bayer T."/>
            <person name="Collen J."/>
            <person name="Dattolo E."/>
            <person name="De Paoli E."/>
            <person name="Dittami S."/>
            <person name="Maumus F."/>
            <person name="Michel G."/>
            <person name="Kersting A."/>
            <person name="Lauritano C."/>
            <person name="Lohaus R."/>
            <person name="Toepel M."/>
            <person name="Tonon T."/>
            <person name="Vanneste K."/>
            <person name="Amirebrahimi M."/>
            <person name="Brakel J."/>
            <person name="Bostroem C."/>
            <person name="Chovatia M."/>
            <person name="Grimwood J."/>
            <person name="Jenkins J.W."/>
            <person name="Jueterbock A."/>
            <person name="Mraz A."/>
            <person name="Stam W.T."/>
            <person name="Tice H."/>
            <person name="Bornberg-Bauer E."/>
            <person name="Green P.J."/>
            <person name="Pearson G.A."/>
            <person name="Procaccini G."/>
            <person name="Duarte C.M."/>
            <person name="Schmutz J."/>
            <person name="Reusch T.B.H."/>
            <person name="Van de Peer Y."/>
        </authorList>
    </citation>
    <scope>NUCLEOTIDE SEQUENCE [LARGE SCALE GENOMIC DNA]</scope>
    <source>
        <strain evidence="10">cv. Finnish</strain>
    </source>
</reference>
<evidence type="ECO:0000313" key="9">
    <source>
        <dbReference type="EMBL" id="KMZ70692.1"/>
    </source>
</evidence>
<evidence type="ECO:0000259" key="8">
    <source>
        <dbReference type="PROSITE" id="PS50843"/>
    </source>
</evidence>
<dbReference type="SMART" id="SM00837">
    <property type="entry name" value="DPBB_1"/>
    <property type="match status" value="1"/>
</dbReference>
<dbReference type="Pfam" id="PF03330">
    <property type="entry name" value="DPBB_1"/>
    <property type="match status" value="1"/>
</dbReference>
<evidence type="ECO:0000256" key="6">
    <source>
        <dbReference type="RuleBase" id="RU365023"/>
    </source>
</evidence>
<proteinExistence type="inferred from homology"/>
<evidence type="ECO:0000256" key="5">
    <source>
        <dbReference type="ARBA" id="ARBA00023136"/>
    </source>
</evidence>
<comment type="subcellular location">
    <subcellularLocation>
        <location evidence="6">Secreted</location>
        <location evidence="6">Cell wall</location>
    </subcellularLocation>
    <subcellularLocation>
        <location evidence="6">Membrane</location>
        <topology evidence="6">Peripheral membrane protein</topology>
    </subcellularLocation>
</comment>
<feature type="chain" id="PRO_5015213386" description="Expansin" evidence="6">
    <location>
        <begin position="27"/>
        <end position="251"/>
    </location>
</feature>
<keyword evidence="3 6" id="KW-0964">Secreted</keyword>
<sequence>MAPTTIATIAIIFFVFSFSICSSSSAAGWEAAHATFYGGADAGGTMGGACGYGNLHKQGYGTNTAALSTSLFDKGRRCGSCYEIRCVDDPKWCLSGSIVVTATNFCPQNPSLPNNNGGWCNSPRKHFDLAQPAFLKIAKYRAGIVPVSYRRVRCVKEGGIRFTINGHKYFNLVLITNVAGAGDVQAVKIKGSKTGWKAMFRNWGQNWQSDTNLVGQALSFQVTTSDGKTVTAYNVAPTYWKFGQTFEGRQL</sequence>
<evidence type="ECO:0000256" key="3">
    <source>
        <dbReference type="ARBA" id="ARBA00022525"/>
    </source>
</evidence>
<comment type="caution">
    <text evidence="9">The sequence shown here is derived from an EMBL/GenBank/DDBJ whole genome shotgun (WGS) entry which is preliminary data.</text>
</comment>
<evidence type="ECO:0000256" key="2">
    <source>
        <dbReference type="ARBA" id="ARBA00022512"/>
    </source>
</evidence>